<dbReference type="Proteomes" id="UP000008955">
    <property type="component" value="Chromosome"/>
</dbReference>
<evidence type="ECO:0000313" key="1">
    <source>
        <dbReference type="EMBL" id="CBL22991.1"/>
    </source>
</evidence>
<name>D4LQD3_9FIRM</name>
<dbReference type="AlphaFoldDB" id="D4LQD3"/>
<evidence type="ECO:0000313" key="2">
    <source>
        <dbReference type="Proteomes" id="UP000008955"/>
    </source>
</evidence>
<dbReference type="InterPro" id="IPR026906">
    <property type="entry name" value="LRR_5"/>
</dbReference>
<dbReference type="HOGENOM" id="CLU_1335378_0_0_9"/>
<keyword evidence="2" id="KW-1185">Reference proteome</keyword>
<sequence>MKYNRKIALCMLGLITVIGICGNTGHNVQASEEMVDEEVTVFDDEEEQIELEIPESEQNDFETDVIEDDEVEIEEVEGEDCEDIFQSQEIDINEEGENVLSESIARQGECGAEGNNVCWEFSEDGILEITGQGEMLCWNEEKDVPWALFQTDIKEIKISEGITSIGDYAFYNCLNVVEIEIPDSVQKVGICAFFNCSGLSTVTIG</sequence>
<dbReference type="Gene3D" id="3.80.10.10">
    <property type="entry name" value="Ribonuclease Inhibitor"/>
    <property type="match status" value="1"/>
</dbReference>
<accession>D4LQD3</accession>
<dbReference type="Pfam" id="PF13306">
    <property type="entry name" value="LRR_5"/>
    <property type="match status" value="1"/>
</dbReference>
<dbReference type="InterPro" id="IPR032675">
    <property type="entry name" value="LRR_dom_sf"/>
</dbReference>
<proteinExistence type="predicted"/>
<dbReference type="RefSeq" id="WP_015541814.1">
    <property type="nucleotide sequence ID" value="NC_021022.1"/>
</dbReference>
<protein>
    <recommendedName>
        <fullName evidence="3">Leucine-rich repeat domain-containing protein</fullName>
    </recommendedName>
</protein>
<reference evidence="1 2" key="2">
    <citation type="submission" date="2010-03" db="EMBL/GenBank/DDBJ databases">
        <authorList>
            <person name="Pajon A."/>
        </authorList>
    </citation>
    <scope>NUCLEOTIDE SEQUENCE [LARGE SCALE GENOMIC DNA]</scope>
    <source>
        <strain evidence="1 2">A2-162</strain>
    </source>
</reference>
<reference evidence="1 2" key="1">
    <citation type="submission" date="2010-03" db="EMBL/GenBank/DDBJ databases">
        <title>The genome sequence of Ruminococcus obeum A2-162.</title>
        <authorList>
            <consortium name="metaHIT consortium -- http://www.metahit.eu/"/>
            <person name="Pajon A."/>
            <person name="Turner K."/>
            <person name="Parkhill J."/>
            <person name="Duncan S."/>
            <person name="Flint H."/>
        </authorList>
    </citation>
    <scope>NUCLEOTIDE SEQUENCE [LARGE SCALE GENOMIC DNA]</scope>
    <source>
        <strain evidence="1 2">A2-162</strain>
    </source>
</reference>
<dbReference type="EMBL" id="FP929054">
    <property type="protein sequence ID" value="CBL22991.1"/>
    <property type="molecule type" value="Genomic_DNA"/>
</dbReference>
<gene>
    <name evidence="1" type="ORF">CK5_15750</name>
</gene>
<dbReference type="KEGG" id="rob:CK5_15750"/>
<evidence type="ECO:0008006" key="3">
    <source>
        <dbReference type="Google" id="ProtNLM"/>
    </source>
</evidence>
<dbReference type="PATRIC" id="fig|657314.3.peg.1382"/>
<organism evidence="1 2">
    <name type="scientific">Blautia obeum A2-162</name>
    <dbReference type="NCBI Taxonomy" id="657314"/>
    <lineage>
        <taxon>Bacteria</taxon>
        <taxon>Bacillati</taxon>
        <taxon>Bacillota</taxon>
        <taxon>Clostridia</taxon>
        <taxon>Lachnospirales</taxon>
        <taxon>Lachnospiraceae</taxon>
        <taxon>Blautia</taxon>
    </lineage>
</organism>